<name>A0ABN8R523_9CNID</name>
<proteinExistence type="predicted"/>
<dbReference type="EMBL" id="CALNXI010001606">
    <property type="protein sequence ID" value="CAH3173160.1"/>
    <property type="molecule type" value="Genomic_DNA"/>
</dbReference>
<keyword evidence="2" id="KW-1185">Reference proteome</keyword>
<evidence type="ECO:0000313" key="2">
    <source>
        <dbReference type="Proteomes" id="UP001159427"/>
    </source>
</evidence>
<evidence type="ECO:0000313" key="1">
    <source>
        <dbReference type="EMBL" id="CAH3173160.1"/>
    </source>
</evidence>
<dbReference type="Proteomes" id="UP001159427">
    <property type="component" value="Unassembled WGS sequence"/>
</dbReference>
<accession>A0ABN8R523</accession>
<organism evidence="1 2">
    <name type="scientific">Porites evermanni</name>
    <dbReference type="NCBI Taxonomy" id="104178"/>
    <lineage>
        <taxon>Eukaryota</taxon>
        <taxon>Metazoa</taxon>
        <taxon>Cnidaria</taxon>
        <taxon>Anthozoa</taxon>
        <taxon>Hexacorallia</taxon>
        <taxon>Scleractinia</taxon>
        <taxon>Fungiina</taxon>
        <taxon>Poritidae</taxon>
        <taxon>Porites</taxon>
    </lineage>
</organism>
<feature type="non-terminal residue" evidence="1">
    <location>
        <position position="1"/>
    </location>
</feature>
<sequence>VLIHEFVTGGPKHYSYMLQTGDTECKIRGFTLDEQGSALLNFESMKRHILTEIKDPEEERRTIAVPVSINFDTNWTTKKICLTPKVKKYGLVFDKRVIKIEDFSSRPYSYEWIGETLEL</sequence>
<protein>
    <submittedName>
        <fullName evidence="1">Uncharacterized protein</fullName>
    </submittedName>
</protein>
<reference evidence="1 2" key="1">
    <citation type="submission" date="2022-05" db="EMBL/GenBank/DDBJ databases">
        <authorList>
            <consortium name="Genoscope - CEA"/>
            <person name="William W."/>
        </authorList>
    </citation>
    <scope>NUCLEOTIDE SEQUENCE [LARGE SCALE GENOMIC DNA]</scope>
</reference>
<gene>
    <name evidence="1" type="ORF">PEVE_00008900</name>
</gene>
<comment type="caution">
    <text evidence="1">The sequence shown here is derived from an EMBL/GenBank/DDBJ whole genome shotgun (WGS) entry which is preliminary data.</text>
</comment>